<comment type="caution">
    <text evidence="4">The sequence shown here is derived from an EMBL/GenBank/DDBJ whole genome shotgun (WGS) entry which is preliminary data.</text>
</comment>
<sequence length="212" mass="24220">MSAVTTLRARLSAPGLQHVMSFRRQVYIKPEDVEKIPSSWKIDFDDTTYWIYPTLDNIICFLCKQKGHLTKSCPTKTSETGETDENKANKTIIDIKKTQNPSDNSTRHPQVSNFPTLSAKRPLSTSSTENKLNTIEPTSSLIFQKPAPPIRTRTFKKSKKTDANPTVKEPTYLPTIETELLANPTKYQYNYVQICELLEKLNQKKTTRSSYQ</sequence>
<keyword evidence="1" id="KW-0862">Zinc</keyword>
<keyword evidence="1" id="KW-0479">Metal-binding</keyword>
<dbReference type="InterPro" id="IPR001878">
    <property type="entry name" value="Znf_CCHC"/>
</dbReference>
<dbReference type="Gene3D" id="4.10.60.10">
    <property type="entry name" value="Zinc finger, CCHC-type"/>
    <property type="match status" value="1"/>
</dbReference>
<protein>
    <submittedName>
        <fullName evidence="4">Similar to Transposon TX1 uncharacterized 82 kDa protein (Xenopus laevis)</fullName>
    </submittedName>
</protein>
<gene>
    <name evidence="4" type="ORF">HICCMSTLAB_LOCUS6726</name>
</gene>
<keyword evidence="1" id="KW-0863">Zinc-finger</keyword>
<reference evidence="4" key="1">
    <citation type="submission" date="2021-04" db="EMBL/GenBank/DDBJ databases">
        <authorList>
            <person name="Chebbi M.A.C M."/>
        </authorList>
    </citation>
    <scope>NUCLEOTIDE SEQUENCE</scope>
</reference>
<organism evidence="4 5">
    <name type="scientific">Cotesia congregata</name>
    <name type="common">Parasitoid wasp</name>
    <name type="synonym">Apanteles congregatus</name>
    <dbReference type="NCBI Taxonomy" id="51543"/>
    <lineage>
        <taxon>Eukaryota</taxon>
        <taxon>Metazoa</taxon>
        <taxon>Ecdysozoa</taxon>
        <taxon>Arthropoda</taxon>
        <taxon>Hexapoda</taxon>
        <taxon>Insecta</taxon>
        <taxon>Pterygota</taxon>
        <taxon>Neoptera</taxon>
        <taxon>Endopterygota</taxon>
        <taxon>Hymenoptera</taxon>
        <taxon>Apocrita</taxon>
        <taxon>Ichneumonoidea</taxon>
        <taxon>Braconidae</taxon>
        <taxon>Microgastrinae</taxon>
        <taxon>Cotesia</taxon>
    </lineage>
</organism>
<dbReference type="InterPro" id="IPR036875">
    <property type="entry name" value="Znf_CCHC_sf"/>
</dbReference>
<evidence type="ECO:0000313" key="4">
    <source>
        <dbReference type="EMBL" id="CAG5093286.1"/>
    </source>
</evidence>
<feature type="compositionally biased region" description="Polar residues" evidence="2">
    <location>
        <begin position="98"/>
        <end position="116"/>
    </location>
</feature>
<proteinExistence type="predicted"/>
<evidence type="ECO:0000256" key="2">
    <source>
        <dbReference type="SAM" id="MobiDB-lite"/>
    </source>
</evidence>
<evidence type="ECO:0000256" key="1">
    <source>
        <dbReference type="PROSITE-ProRule" id="PRU00047"/>
    </source>
</evidence>
<dbReference type="AlphaFoldDB" id="A0A8J2HCJ6"/>
<name>A0A8J2HCJ6_COTCN</name>
<keyword evidence="5" id="KW-1185">Reference proteome</keyword>
<dbReference type="PROSITE" id="PS50158">
    <property type="entry name" value="ZF_CCHC"/>
    <property type="match status" value="1"/>
</dbReference>
<feature type="compositionally biased region" description="Polar residues" evidence="2">
    <location>
        <begin position="123"/>
        <end position="140"/>
    </location>
</feature>
<dbReference type="SUPFAM" id="SSF57756">
    <property type="entry name" value="Retrovirus zinc finger-like domains"/>
    <property type="match status" value="1"/>
</dbReference>
<dbReference type="GO" id="GO:0008270">
    <property type="term" value="F:zinc ion binding"/>
    <property type="evidence" value="ECO:0007669"/>
    <property type="project" value="UniProtKB-KW"/>
</dbReference>
<dbReference type="Proteomes" id="UP000786811">
    <property type="component" value="Unassembled WGS sequence"/>
</dbReference>
<feature type="region of interest" description="Disordered" evidence="2">
    <location>
        <begin position="94"/>
        <end position="140"/>
    </location>
</feature>
<accession>A0A8J2HCJ6</accession>
<dbReference type="OrthoDB" id="7701518at2759"/>
<dbReference type="EMBL" id="CAJNRD030001120">
    <property type="protein sequence ID" value="CAG5093286.1"/>
    <property type="molecule type" value="Genomic_DNA"/>
</dbReference>
<feature type="domain" description="CCHC-type" evidence="3">
    <location>
        <begin position="60"/>
        <end position="74"/>
    </location>
</feature>
<evidence type="ECO:0000313" key="5">
    <source>
        <dbReference type="Proteomes" id="UP000786811"/>
    </source>
</evidence>
<evidence type="ECO:0000259" key="3">
    <source>
        <dbReference type="PROSITE" id="PS50158"/>
    </source>
</evidence>
<dbReference type="GO" id="GO:0003676">
    <property type="term" value="F:nucleic acid binding"/>
    <property type="evidence" value="ECO:0007669"/>
    <property type="project" value="InterPro"/>
</dbReference>